<gene>
    <name evidence="1" type="ORF">MBFIL_18840</name>
</gene>
<dbReference type="Gene3D" id="1.25.40.290">
    <property type="entry name" value="ARM repeat domains"/>
    <property type="match status" value="1"/>
</dbReference>
<dbReference type="EMBL" id="LWMT01000286">
    <property type="protein sequence ID" value="KZX10105.1"/>
    <property type="molecule type" value="Genomic_DNA"/>
</dbReference>
<dbReference type="STRING" id="55758.MBFIL_18840"/>
<dbReference type="InterPro" id="IPR016024">
    <property type="entry name" value="ARM-type_fold"/>
</dbReference>
<comment type="caution">
    <text evidence="1">The sequence shown here is derived from an EMBL/GenBank/DDBJ whole genome shotgun (WGS) entry which is preliminary data.</text>
</comment>
<dbReference type="InterPro" id="IPR014825">
    <property type="entry name" value="DNA_alkylation"/>
</dbReference>
<organism evidence="1 2">
    <name type="scientific">Methanobrevibacter filiformis</name>
    <dbReference type="NCBI Taxonomy" id="55758"/>
    <lineage>
        <taxon>Archaea</taxon>
        <taxon>Methanobacteriati</taxon>
        <taxon>Methanobacteriota</taxon>
        <taxon>Methanomada group</taxon>
        <taxon>Methanobacteria</taxon>
        <taxon>Methanobacteriales</taxon>
        <taxon>Methanobacteriaceae</taxon>
        <taxon>Methanobrevibacter</taxon>
    </lineage>
</organism>
<proteinExistence type="predicted"/>
<dbReference type="SUPFAM" id="SSF48371">
    <property type="entry name" value="ARM repeat"/>
    <property type="match status" value="1"/>
</dbReference>
<reference evidence="1 2" key="1">
    <citation type="submission" date="2016-04" db="EMBL/GenBank/DDBJ databases">
        <title>Genome sequence of Methanobrevibacter filiformis DSM 11501.</title>
        <authorList>
            <person name="Poehlein A."/>
            <person name="Seedorf H."/>
            <person name="Daniel R."/>
        </authorList>
    </citation>
    <scope>NUCLEOTIDE SEQUENCE [LARGE SCALE GENOMIC DNA]</scope>
    <source>
        <strain evidence="1 2">DSM 11501</strain>
    </source>
</reference>
<evidence type="ECO:0000313" key="2">
    <source>
        <dbReference type="Proteomes" id="UP000077066"/>
    </source>
</evidence>
<dbReference type="AlphaFoldDB" id="A0A162FA33"/>
<name>A0A162FA33_9EURY</name>
<protein>
    <submittedName>
        <fullName evidence="1">DNA alkylation repair enzyme</fullName>
    </submittedName>
</protein>
<dbReference type="PATRIC" id="fig|55758.3.peg.2102"/>
<sequence>MKDSVTNRIKSRKGAKSLKDIPEDVLDLLNQGEIETTNLIESLAIDQEILLENVLDDSEYGEYIEDAKIAINKLDKKTSIKCIKTIAESLFCNIKENNDLKIIHTLAAHASDTVRSWAAYIIGLDNGGIEEKLELIKPFAEDEHYGVREIAWLSVRESIIRDLEGAILTLSNWSIDENPNIRRFASESTRPRGVWAKHISELKEEPEIAIAILEPLKSDESKYVQDSVGNWLNDASKTRADWVLDLTKRWEKSSNTKETARIIKRGLRTLNKKS</sequence>
<evidence type="ECO:0000313" key="1">
    <source>
        <dbReference type="EMBL" id="KZX10105.1"/>
    </source>
</evidence>
<dbReference type="OrthoDB" id="78049at2157"/>
<dbReference type="Pfam" id="PF08713">
    <property type="entry name" value="DNA_alkylation"/>
    <property type="match status" value="1"/>
</dbReference>
<dbReference type="RefSeq" id="WP_066973961.1">
    <property type="nucleotide sequence ID" value="NZ_LWMT01000286.1"/>
</dbReference>
<keyword evidence="2" id="KW-1185">Reference proteome</keyword>
<accession>A0A162FA33</accession>
<dbReference type="Proteomes" id="UP000077066">
    <property type="component" value="Unassembled WGS sequence"/>
</dbReference>